<dbReference type="AlphaFoldDB" id="A0A286RBN8"/>
<dbReference type="EMBL" id="CP018477">
    <property type="protein sequence ID" value="ASV73382.1"/>
    <property type="molecule type" value="Genomic_DNA"/>
</dbReference>
<sequence length="38" mass="4728">MKRTVREQDSKERDVIRKHNARKLKRHRQGFFATIDEF</sequence>
<proteinExistence type="predicted"/>
<dbReference type="KEGG" id="ttf:THTE_0780"/>
<dbReference type="Proteomes" id="UP000215086">
    <property type="component" value="Chromosome"/>
</dbReference>
<evidence type="ECO:0000313" key="2">
    <source>
        <dbReference type="Proteomes" id="UP000215086"/>
    </source>
</evidence>
<evidence type="ECO:0000313" key="1">
    <source>
        <dbReference type="EMBL" id="ASV73382.1"/>
    </source>
</evidence>
<keyword evidence="2" id="KW-1185">Reference proteome</keyword>
<protein>
    <submittedName>
        <fullName evidence="1">Uncharacterized protein</fullName>
    </submittedName>
</protein>
<reference evidence="1 2" key="1">
    <citation type="journal article" name="Front. Microbiol.">
        <title>Sugar Metabolism of the First Thermophilic Planctomycete Thermogutta terrifontis: Comparative Genomic and Transcriptomic Approaches.</title>
        <authorList>
            <person name="Elcheninov A.G."/>
            <person name="Menzel P."/>
            <person name="Gudbergsdottir S.R."/>
            <person name="Slesarev A.I."/>
            <person name="Kadnikov V.V."/>
            <person name="Krogh A."/>
            <person name="Bonch-Osmolovskaya E.A."/>
            <person name="Peng X."/>
            <person name="Kublanov I.V."/>
        </authorList>
    </citation>
    <scope>NUCLEOTIDE SEQUENCE [LARGE SCALE GENOMIC DNA]</scope>
    <source>
        <strain evidence="1 2">R1</strain>
    </source>
</reference>
<name>A0A286RBN8_9BACT</name>
<gene>
    <name evidence="1" type="ORF">THTE_0780</name>
</gene>
<organism evidence="1 2">
    <name type="scientific">Thermogutta terrifontis</name>
    <dbReference type="NCBI Taxonomy" id="1331910"/>
    <lineage>
        <taxon>Bacteria</taxon>
        <taxon>Pseudomonadati</taxon>
        <taxon>Planctomycetota</taxon>
        <taxon>Planctomycetia</taxon>
        <taxon>Pirellulales</taxon>
        <taxon>Thermoguttaceae</taxon>
        <taxon>Thermogutta</taxon>
    </lineage>
</organism>
<accession>A0A286RBN8</accession>